<evidence type="ECO:0000313" key="8">
    <source>
        <dbReference type="EMBL" id="MBD7944458.1"/>
    </source>
</evidence>
<comment type="subcellular location">
    <subcellularLocation>
        <location evidence="1">Cell membrane</location>
        <topology evidence="1">Multi-pass membrane protein</topology>
    </subcellularLocation>
</comment>
<feature type="transmembrane region" description="Helical" evidence="6">
    <location>
        <begin position="20"/>
        <end position="41"/>
    </location>
</feature>
<feature type="transmembrane region" description="Helical" evidence="6">
    <location>
        <begin position="327"/>
        <end position="345"/>
    </location>
</feature>
<proteinExistence type="predicted"/>
<dbReference type="Proteomes" id="UP000640786">
    <property type="component" value="Unassembled WGS sequence"/>
</dbReference>
<keyword evidence="3 6" id="KW-0812">Transmembrane</keyword>
<comment type="caution">
    <text evidence="8">The sequence shown here is derived from an EMBL/GenBank/DDBJ whole genome shotgun (WGS) entry which is preliminary data.</text>
</comment>
<feature type="transmembrane region" description="Helical" evidence="6">
    <location>
        <begin position="188"/>
        <end position="210"/>
    </location>
</feature>
<sequence length="376" mass="42382">MDEWTQEEMMMFLSTISEALLYSCFALLMGSFIFSLIPTDLKPAILVSKKFKLIALAGIAVFSFMPILNLMVYLLEEYTFLYVLKSLLLTFEIGKAWIVTVILTIILGFFIYLFDNRNTPIYYIIGILLLFGIVAAMSWTTHSHAVYGIQGLITHFIHFSTVIVWVGILIIVAWFSKNKENWIPFLNWFHVTALFCFAIIMVTGLSLMNYSMNISEYPNSWLQPYGQSLLIKHLLILPLIGYAFINGFLMKRKLGKKEELDPRPWTKLESIIVLAIFAATGAMSQQEPPHNNASFSKDTFLQAYGILPSGQGSLVPLTVDIVANFKGISLGILAVAFLVISIYSFTKKMPPLFSFIMSILLVVCALLALSYSVVAY</sequence>
<evidence type="ECO:0000313" key="9">
    <source>
        <dbReference type="Proteomes" id="UP000640786"/>
    </source>
</evidence>
<name>A0ABR8R9J9_9BACI</name>
<keyword evidence="4 6" id="KW-1133">Transmembrane helix</keyword>
<dbReference type="InterPro" id="IPR032694">
    <property type="entry name" value="CopC/D"/>
</dbReference>
<feature type="domain" description="Copper resistance protein D" evidence="7">
    <location>
        <begin position="185"/>
        <end position="282"/>
    </location>
</feature>
<evidence type="ECO:0000256" key="1">
    <source>
        <dbReference type="ARBA" id="ARBA00004651"/>
    </source>
</evidence>
<protein>
    <submittedName>
        <fullName evidence="8">CopD family protein</fullName>
    </submittedName>
</protein>
<evidence type="ECO:0000256" key="3">
    <source>
        <dbReference type="ARBA" id="ARBA00022692"/>
    </source>
</evidence>
<feature type="transmembrane region" description="Helical" evidence="6">
    <location>
        <begin position="152"/>
        <end position="176"/>
    </location>
</feature>
<evidence type="ECO:0000256" key="2">
    <source>
        <dbReference type="ARBA" id="ARBA00022475"/>
    </source>
</evidence>
<feature type="transmembrane region" description="Helical" evidence="6">
    <location>
        <begin position="230"/>
        <end position="249"/>
    </location>
</feature>
<dbReference type="EMBL" id="JACSQO010000004">
    <property type="protein sequence ID" value="MBD7944458.1"/>
    <property type="molecule type" value="Genomic_DNA"/>
</dbReference>
<feature type="transmembrane region" description="Helical" evidence="6">
    <location>
        <begin position="95"/>
        <end position="114"/>
    </location>
</feature>
<feature type="transmembrane region" description="Helical" evidence="6">
    <location>
        <begin position="121"/>
        <end position="140"/>
    </location>
</feature>
<keyword evidence="5 6" id="KW-0472">Membrane</keyword>
<evidence type="ECO:0000256" key="6">
    <source>
        <dbReference type="SAM" id="Phobius"/>
    </source>
</evidence>
<reference evidence="8 9" key="1">
    <citation type="submission" date="2020-08" db="EMBL/GenBank/DDBJ databases">
        <title>A Genomic Blueprint of the Chicken Gut Microbiome.</title>
        <authorList>
            <person name="Gilroy R."/>
            <person name="Ravi A."/>
            <person name="Getino M."/>
            <person name="Pursley I."/>
            <person name="Horton D.L."/>
            <person name="Alikhan N.-F."/>
            <person name="Baker D."/>
            <person name="Gharbi K."/>
            <person name="Hall N."/>
            <person name="Watson M."/>
            <person name="Adriaenssens E.M."/>
            <person name="Foster-Nyarko E."/>
            <person name="Jarju S."/>
            <person name="Secka A."/>
            <person name="Antonio M."/>
            <person name="Oren A."/>
            <person name="Chaudhuri R."/>
            <person name="La Ragione R.M."/>
            <person name="Hildebrand F."/>
            <person name="Pallen M.J."/>
        </authorList>
    </citation>
    <scope>NUCLEOTIDE SEQUENCE [LARGE SCALE GENOMIC DNA]</scope>
    <source>
        <strain evidence="8 9">Sa2BUA9</strain>
    </source>
</reference>
<dbReference type="PANTHER" id="PTHR34820">
    <property type="entry name" value="INNER MEMBRANE PROTEIN YEBZ"/>
    <property type="match status" value="1"/>
</dbReference>
<evidence type="ECO:0000256" key="4">
    <source>
        <dbReference type="ARBA" id="ARBA00022989"/>
    </source>
</evidence>
<dbReference type="Pfam" id="PF05425">
    <property type="entry name" value="CopD"/>
    <property type="match status" value="1"/>
</dbReference>
<dbReference type="RefSeq" id="WP_191697105.1">
    <property type="nucleotide sequence ID" value="NZ_JACSQO010000004.1"/>
</dbReference>
<organism evidence="8 9">
    <name type="scientific">Psychrobacillus faecigallinarum</name>
    <dbReference type="NCBI Taxonomy" id="2762235"/>
    <lineage>
        <taxon>Bacteria</taxon>
        <taxon>Bacillati</taxon>
        <taxon>Bacillota</taxon>
        <taxon>Bacilli</taxon>
        <taxon>Bacillales</taxon>
        <taxon>Bacillaceae</taxon>
        <taxon>Psychrobacillus</taxon>
    </lineage>
</organism>
<keyword evidence="2" id="KW-1003">Cell membrane</keyword>
<accession>A0ABR8R9J9</accession>
<keyword evidence="9" id="KW-1185">Reference proteome</keyword>
<dbReference type="PANTHER" id="PTHR34820:SF4">
    <property type="entry name" value="INNER MEMBRANE PROTEIN YEBZ"/>
    <property type="match status" value="1"/>
</dbReference>
<gene>
    <name evidence="8" type="ORF">H9650_10055</name>
</gene>
<dbReference type="InterPro" id="IPR008457">
    <property type="entry name" value="Cu-R_CopD_dom"/>
</dbReference>
<evidence type="ECO:0000256" key="5">
    <source>
        <dbReference type="ARBA" id="ARBA00023136"/>
    </source>
</evidence>
<feature type="transmembrane region" description="Helical" evidence="6">
    <location>
        <begin position="352"/>
        <end position="374"/>
    </location>
</feature>
<feature type="transmembrane region" description="Helical" evidence="6">
    <location>
        <begin position="53"/>
        <end position="75"/>
    </location>
</feature>
<evidence type="ECO:0000259" key="7">
    <source>
        <dbReference type="Pfam" id="PF05425"/>
    </source>
</evidence>